<dbReference type="PANTHER" id="PTHR43265:SF1">
    <property type="entry name" value="ESTERASE ESTD"/>
    <property type="match status" value="1"/>
</dbReference>
<sequence>MKNYFILLLVLCSCRMTVAQSFEGSWKGSLVVSAMELPLIFEFKYNGVWEGTMQSPMQSNAKIPLSRIENRGDSIFVELKQAGLSYKGKLNQDRNAIEGTFQQRTLKAPMVLTRLSAAQAEAAGTFKRSQRVKPPYSYDTLNVNFENTIDKVTLAGTMTSPKEKGRYPAVVLVTGSGPQDRNSTALGHEPFKVLADYLTKQGIIVLRYDDRGIAQSTGKYQTATTGDFGKDALAGLQFLRKQAKVDPNKVGIVGHSEGGLISLILAGQHVAGLDFIVSLNGPAIRIDSLMIMQAEAVERSMGRTLTPAMKEKVLRNYEIAKSDLTTEKAFQAIMSNMKVIEGSQNVAFADEIGVLVTPWYRHFLKIDPVQFIKKIKVPVFASFGGKDIQVIAVPNMESMTDNLPKGTKSEIKIYPDLNHMNQHANTGAVAEYAEIEETISPELMEDVANWIKGLK</sequence>
<organism evidence="3 4">
    <name type="scientific">Sphingobacterium lactis</name>
    <dbReference type="NCBI Taxonomy" id="797291"/>
    <lineage>
        <taxon>Bacteria</taxon>
        <taxon>Pseudomonadati</taxon>
        <taxon>Bacteroidota</taxon>
        <taxon>Sphingobacteriia</taxon>
        <taxon>Sphingobacteriales</taxon>
        <taxon>Sphingobacteriaceae</taxon>
        <taxon>Sphingobacterium</taxon>
    </lineage>
</organism>
<feature type="chain" id="PRO_5009292606" description="Serine aminopeptidase S33 domain-containing protein" evidence="1">
    <location>
        <begin position="22"/>
        <end position="455"/>
    </location>
</feature>
<accession>A0A1H6ADZ6</accession>
<protein>
    <recommendedName>
        <fullName evidence="2">Serine aminopeptidase S33 domain-containing protein</fullName>
    </recommendedName>
</protein>
<proteinExistence type="predicted"/>
<dbReference type="InterPro" id="IPR029058">
    <property type="entry name" value="AB_hydrolase_fold"/>
</dbReference>
<keyword evidence="4" id="KW-1185">Reference proteome</keyword>
<dbReference type="EMBL" id="FNUT01000008">
    <property type="protein sequence ID" value="SEG46500.1"/>
    <property type="molecule type" value="Genomic_DNA"/>
</dbReference>
<dbReference type="GO" id="GO:0052689">
    <property type="term" value="F:carboxylic ester hydrolase activity"/>
    <property type="evidence" value="ECO:0007669"/>
    <property type="project" value="TreeGrafter"/>
</dbReference>
<dbReference type="Proteomes" id="UP000236731">
    <property type="component" value="Unassembled WGS sequence"/>
</dbReference>
<evidence type="ECO:0000313" key="4">
    <source>
        <dbReference type="Proteomes" id="UP000236731"/>
    </source>
</evidence>
<dbReference type="SUPFAM" id="SSF53474">
    <property type="entry name" value="alpha/beta-Hydrolases"/>
    <property type="match status" value="1"/>
</dbReference>
<name>A0A1H6ADZ6_9SPHI</name>
<dbReference type="Pfam" id="PF12146">
    <property type="entry name" value="Hydrolase_4"/>
    <property type="match status" value="1"/>
</dbReference>
<evidence type="ECO:0000259" key="2">
    <source>
        <dbReference type="Pfam" id="PF12146"/>
    </source>
</evidence>
<dbReference type="RefSeq" id="WP_160003757.1">
    <property type="nucleotide sequence ID" value="NZ_CP049246.1"/>
</dbReference>
<dbReference type="InterPro" id="IPR022742">
    <property type="entry name" value="Hydrolase_4"/>
</dbReference>
<dbReference type="InterPro" id="IPR053145">
    <property type="entry name" value="AB_hydrolase_Est10"/>
</dbReference>
<dbReference type="Gene3D" id="3.40.50.1820">
    <property type="entry name" value="alpha/beta hydrolase"/>
    <property type="match status" value="1"/>
</dbReference>
<feature type="domain" description="Serine aminopeptidase S33" evidence="2">
    <location>
        <begin position="193"/>
        <end position="420"/>
    </location>
</feature>
<dbReference type="PANTHER" id="PTHR43265">
    <property type="entry name" value="ESTERASE ESTD"/>
    <property type="match status" value="1"/>
</dbReference>
<dbReference type="AlphaFoldDB" id="A0A1H6ADZ6"/>
<dbReference type="OrthoDB" id="9809549at2"/>
<evidence type="ECO:0000313" key="3">
    <source>
        <dbReference type="EMBL" id="SEG46500.1"/>
    </source>
</evidence>
<evidence type="ECO:0000256" key="1">
    <source>
        <dbReference type="SAM" id="SignalP"/>
    </source>
</evidence>
<gene>
    <name evidence="3" type="ORF">SAMN05421877_10888</name>
</gene>
<reference evidence="4" key="1">
    <citation type="submission" date="2016-10" db="EMBL/GenBank/DDBJ databases">
        <authorList>
            <person name="Varghese N."/>
            <person name="Submissions S."/>
        </authorList>
    </citation>
    <scope>NUCLEOTIDE SEQUENCE [LARGE SCALE GENOMIC DNA]</scope>
    <source>
        <strain evidence="4">DSM 22361</strain>
    </source>
</reference>
<feature type="signal peptide" evidence="1">
    <location>
        <begin position="1"/>
        <end position="21"/>
    </location>
</feature>
<keyword evidence="1" id="KW-0732">Signal</keyword>